<dbReference type="AlphaFoldDB" id="A0A5E8CIN8"/>
<sequence length="211" mass="24881">MYTYSIKSSLQELNKIIKEVNKYNIIHLIEENINTYIVNTEVPIKLTSLHYEIKQIKNNTPYEKFQTIKEIMKEGNYIYKATLTNNNEYEFSGTIEITHNDNHIFQIHKFKEHNQNIESINIYTLKDYRINSTRLTFRDNKSFPAIKNGNIDVDMKNNIIHETFSGKSELFTLSSIQYQNTIKIFREGDILKKEISIGGNCVYKSDIIHEI</sequence>
<evidence type="ECO:0000313" key="1">
    <source>
        <dbReference type="EMBL" id="VVU94947.1"/>
    </source>
</evidence>
<reference evidence="1" key="1">
    <citation type="submission" date="2019-09" db="EMBL/GenBank/DDBJ databases">
        <authorList>
            <person name="Needham M D."/>
        </authorList>
    </citation>
    <scope>NUCLEOTIDE SEQUENCE</scope>
</reference>
<dbReference type="EMBL" id="CABVLZ010000002">
    <property type="protein sequence ID" value="VVU94947.1"/>
    <property type="molecule type" value="Genomic_DNA"/>
</dbReference>
<organism evidence="1">
    <name type="scientific">seawater metagenome</name>
    <dbReference type="NCBI Taxonomy" id="1561972"/>
    <lineage>
        <taxon>unclassified sequences</taxon>
        <taxon>metagenomes</taxon>
        <taxon>ecological metagenomes</taxon>
    </lineage>
</organism>
<accession>A0A5E8CIN8</accession>
<protein>
    <submittedName>
        <fullName evidence="1">Uncharacterized protein</fullName>
    </submittedName>
</protein>
<proteinExistence type="predicted"/>
<name>A0A5E8CIN8_9ZZZZ</name>
<gene>
    <name evidence="1" type="ORF">CPAV1605_672</name>
</gene>